<keyword evidence="5 8" id="KW-0812">Transmembrane</keyword>
<proteinExistence type="predicted"/>
<dbReference type="InterPro" id="IPR038731">
    <property type="entry name" value="RgtA/B/C-like"/>
</dbReference>
<feature type="transmembrane region" description="Helical" evidence="8">
    <location>
        <begin position="276"/>
        <end position="297"/>
    </location>
</feature>
<dbReference type="Pfam" id="PF13231">
    <property type="entry name" value="PMT_2"/>
    <property type="match status" value="1"/>
</dbReference>
<evidence type="ECO:0000313" key="11">
    <source>
        <dbReference type="Proteomes" id="UP000285961"/>
    </source>
</evidence>
<gene>
    <name evidence="10" type="ORF">C4532_02245</name>
</gene>
<feature type="transmembrane region" description="Helical" evidence="8">
    <location>
        <begin position="102"/>
        <end position="123"/>
    </location>
</feature>
<feature type="transmembrane region" description="Helical" evidence="8">
    <location>
        <begin position="304"/>
        <end position="320"/>
    </location>
</feature>
<feature type="transmembrane region" description="Helical" evidence="8">
    <location>
        <begin position="326"/>
        <end position="342"/>
    </location>
</feature>
<evidence type="ECO:0000256" key="2">
    <source>
        <dbReference type="ARBA" id="ARBA00022475"/>
    </source>
</evidence>
<feature type="transmembrane region" description="Helical" evidence="8">
    <location>
        <begin position="144"/>
        <end position="170"/>
    </location>
</feature>
<keyword evidence="7 8" id="KW-0472">Membrane</keyword>
<feature type="domain" description="Glycosyltransferase RgtA/B/C/D-like" evidence="9">
    <location>
        <begin position="82"/>
        <end position="237"/>
    </location>
</feature>
<name>A0A419F803_9BACT</name>
<dbReference type="PANTHER" id="PTHR33908:SF11">
    <property type="entry name" value="MEMBRANE PROTEIN"/>
    <property type="match status" value="1"/>
</dbReference>
<evidence type="ECO:0000256" key="7">
    <source>
        <dbReference type="ARBA" id="ARBA00023136"/>
    </source>
</evidence>
<keyword evidence="4 10" id="KW-0808">Transferase</keyword>
<dbReference type="GO" id="GO:0016763">
    <property type="term" value="F:pentosyltransferase activity"/>
    <property type="evidence" value="ECO:0007669"/>
    <property type="project" value="TreeGrafter"/>
</dbReference>
<feature type="transmembrane region" description="Helical" evidence="8">
    <location>
        <begin position="182"/>
        <end position="211"/>
    </location>
</feature>
<keyword evidence="3" id="KW-0328">Glycosyltransferase</keyword>
<dbReference type="EMBL" id="QZKI01000014">
    <property type="protein sequence ID" value="RJP74511.1"/>
    <property type="molecule type" value="Genomic_DNA"/>
</dbReference>
<protein>
    <submittedName>
        <fullName evidence="10">Phospholipid carrier-dependent glycosyltransferase</fullName>
    </submittedName>
</protein>
<comment type="caution">
    <text evidence="10">The sequence shown here is derived from an EMBL/GenBank/DDBJ whole genome shotgun (WGS) entry which is preliminary data.</text>
</comment>
<comment type="subcellular location">
    <subcellularLocation>
        <location evidence="1">Cell membrane</location>
        <topology evidence="1">Multi-pass membrane protein</topology>
    </subcellularLocation>
</comment>
<dbReference type="AlphaFoldDB" id="A0A419F803"/>
<dbReference type="GO" id="GO:0009103">
    <property type="term" value="P:lipopolysaccharide biosynthetic process"/>
    <property type="evidence" value="ECO:0007669"/>
    <property type="project" value="UniProtKB-ARBA"/>
</dbReference>
<evidence type="ECO:0000256" key="3">
    <source>
        <dbReference type="ARBA" id="ARBA00022676"/>
    </source>
</evidence>
<sequence length="516" mass="57528">MAQRETSPATHGVSQPSRGRVLTSFLLIILLFDIGLLFFDLSSPFDGFHGFQEAWYAAIGKNYSSHSLLMPTTYDGSLDLNVPPLLSHIILLSFSLLGPTEFAARLVPVFFAFLSLFGVYLLATSLLRRRTGLEAAVLFASTPIFLILGRSVQTDIVYVSLSLFSVYFYIRSRGSGKRLHAMLAGLFMGAALFSKQFAVLPLIAIVLWELLGKERYRLVKLNFALFAVVSLIILVPFYGYHLVHDPGYLLEAQLHGSASKASIASPGDLVFLVSEMVWGCSPLFFMGTLAGVALMLVKLNESKKLVGVVIACYFVFYLFLHRHTYYFFGIVPFLCLGFTELSERLPKKAYGAVLIATLVTATSLSAYQLAGCKYGRGEFKEVGEYLKRYERPVVVGDESIYHNYRPLFTYYAENATLLLRDAERSPAQQEALRETDGVFFFSEVPLGGTRPEIFPVRGVRYGIRFAGNVYIHVPPNLHFFTPTFPTELKGYTILAACGPVVKLEQISFYLVAEPIH</sequence>
<evidence type="ECO:0000259" key="9">
    <source>
        <dbReference type="Pfam" id="PF13231"/>
    </source>
</evidence>
<accession>A0A419F803</accession>
<feature type="transmembrane region" description="Helical" evidence="8">
    <location>
        <begin position="21"/>
        <end position="39"/>
    </location>
</feature>
<evidence type="ECO:0000256" key="6">
    <source>
        <dbReference type="ARBA" id="ARBA00022989"/>
    </source>
</evidence>
<evidence type="ECO:0000313" key="10">
    <source>
        <dbReference type="EMBL" id="RJP74511.1"/>
    </source>
</evidence>
<keyword evidence="2" id="KW-1003">Cell membrane</keyword>
<feature type="transmembrane region" description="Helical" evidence="8">
    <location>
        <begin position="223"/>
        <end position="243"/>
    </location>
</feature>
<dbReference type="Proteomes" id="UP000285961">
    <property type="component" value="Unassembled WGS sequence"/>
</dbReference>
<dbReference type="InterPro" id="IPR050297">
    <property type="entry name" value="LipidA_mod_glycosyltrf_83"/>
</dbReference>
<evidence type="ECO:0000256" key="1">
    <source>
        <dbReference type="ARBA" id="ARBA00004651"/>
    </source>
</evidence>
<dbReference type="PANTHER" id="PTHR33908">
    <property type="entry name" value="MANNOSYLTRANSFERASE YKCB-RELATED"/>
    <property type="match status" value="1"/>
</dbReference>
<reference evidence="10 11" key="1">
    <citation type="journal article" date="2017" name="ISME J.">
        <title>Energy and carbon metabolisms in a deep terrestrial subsurface fluid microbial community.</title>
        <authorList>
            <person name="Momper L."/>
            <person name="Jungbluth S.P."/>
            <person name="Lee M.D."/>
            <person name="Amend J.P."/>
        </authorList>
    </citation>
    <scope>NUCLEOTIDE SEQUENCE [LARGE SCALE GENOMIC DNA]</scope>
    <source>
        <strain evidence="10">SURF_17</strain>
    </source>
</reference>
<evidence type="ECO:0000256" key="4">
    <source>
        <dbReference type="ARBA" id="ARBA00022679"/>
    </source>
</evidence>
<evidence type="ECO:0000256" key="5">
    <source>
        <dbReference type="ARBA" id="ARBA00022692"/>
    </source>
</evidence>
<evidence type="ECO:0000256" key="8">
    <source>
        <dbReference type="SAM" id="Phobius"/>
    </source>
</evidence>
<keyword evidence="6 8" id="KW-1133">Transmembrane helix</keyword>
<organism evidence="10 11">
    <name type="scientific">Candidatus Abyssobacteria bacterium SURF_17</name>
    <dbReference type="NCBI Taxonomy" id="2093361"/>
    <lineage>
        <taxon>Bacteria</taxon>
        <taxon>Pseudomonadati</taxon>
        <taxon>Candidatus Hydrogenedentota</taxon>
        <taxon>Candidatus Abyssobacteria</taxon>
    </lineage>
</organism>
<feature type="transmembrane region" description="Helical" evidence="8">
    <location>
        <begin position="349"/>
        <end position="370"/>
    </location>
</feature>
<dbReference type="GO" id="GO:0005886">
    <property type="term" value="C:plasma membrane"/>
    <property type="evidence" value="ECO:0007669"/>
    <property type="project" value="UniProtKB-SubCell"/>
</dbReference>